<reference evidence="5" key="1">
    <citation type="submission" date="2021-06" db="EMBL/GenBank/DDBJ databases">
        <authorList>
            <person name="Kallberg Y."/>
            <person name="Tangrot J."/>
            <person name="Rosling A."/>
        </authorList>
    </citation>
    <scope>NUCLEOTIDE SEQUENCE</scope>
    <source>
        <strain evidence="5">IA702</strain>
    </source>
</reference>
<gene>
    <name evidence="5" type="ORF">POCULU_LOCUS6369</name>
</gene>
<dbReference type="PANTHER" id="PTHR21583">
    <property type="entry name" value="ELYS PROTEIN"/>
    <property type="match status" value="1"/>
</dbReference>
<proteinExistence type="predicted"/>
<dbReference type="InterPro" id="IPR025151">
    <property type="entry name" value="ELYS_dom"/>
</dbReference>
<sequence>MDLFRAIKNKITGSTREFVREPFTVSTQHVPASKMTVRSIDCGGLAKDSITEGVFANWAKTSEWSRFVYIYNKRYIEIRDRATFAILYIIDIQLYKRNNQRLSEIVAVTDCVLEGPCLLICTITRDNDYTFLLFDIWGKLVSELNIVFPPDLMPLNSMIISQGVYHCEQDTKWLREQGYNPADRYYLIVCATVGGVAVWRLLPSRDSDDEHCPTYTIAENHHTGLTNGKACTAISISTPTSQERGRTNKDTAAKQYPLIFAGNAHGDVEIFAYYPREPIESILFIPTPSAGAPITHLCFTPASIPTTHFFGTLAVGHCGSKITIPHHAAVNPDAMDIAPTDEDNVAINEEEDSYDVINSDAFEDTKTMTASISNGASKRNLPFVVVYAIGDYNFDEIGNVSVGEDGEDGENGEVTALAAGKMGKDRDEFVVFAAAVQVEVMQDKRIRNKKKLISGRVQGNDLQFRLTDVTNIGAVVLDVDVPSSDSKLFLLTEDHIHYYDRDREMELMTTIDYDTVPYFDEWFEGWVYEPEVINDINVRRSRMQNELMFDKLLQHARVPVELYPPPTSQDLRTLFDSILASPVLGELRRHCLIYYLLKDIENSGKSQKYAARFLIPPQWLCLMDGYWYLDHHQFEEAIRFLSEPEVTVDYPNDILQTLVQNAGPRIAILFLNISHEWFDKEDFHTKEMDILCQIDLCDALMFQRERMPPNKEITGNSLFHQLLDYVFSNPRPKLLNQLLDLPYNAAETEYIRNYCKKENRLATKDFLVMFDLHHGNHAAAIRLHEKMVRDMSIQGVPKHLAKRSKVIGEIKNVLPPIELKVMEDDEELEIVELEGDRNVEEELQLPTPSSPIETPPQTTPRLPNHSPFSPRSETQKGQKTPCSPSTSMTITRESLRKRVPNKHPYPTTSSKSRHSRSATQTPVSTPRRAASSSKIKNAAGTPGVERETNVNTTPINSIASAKSSSSVDRRVTRSMTKAGIQ</sequence>
<dbReference type="GO" id="GO:0005634">
    <property type="term" value="C:nucleus"/>
    <property type="evidence" value="ECO:0007669"/>
    <property type="project" value="UniProtKB-SubCell"/>
</dbReference>
<evidence type="ECO:0000256" key="2">
    <source>
        <dbReference type="ARBA" id="ARBA00023242"/>
    </source>
</evidence>
<feature type="compositionally biased region" description="Polar residues" evidence="3">
    <location>
        <begin position="859"/>
        <end position="892"/>
    </location>
</feature>
<comment type="subcellular location">
    <subcellularLocation>
        <location evidence="1">Nucleus</location>
    </subcellularLocation>
</comment>
<keyword evidence="2" id="KW-0539">Nucleus</keyword>
<protein>
    <submittedName>
        <fullName evidence="5">10806_t:CDS:1</fullName>
    </submittedName>
</protein>
<evidence type="ECO:0000313" key="5">
    <source>
        <dbReference type="EMBL" id="CAG8578593.1"/>
    </source>
</evidence>
<dbReference type="InterPro" id="IPR052620">
    <property type="entry name" value="ELYS/MEL-28_NucAsmblyFactor"/>
</dbReference>
<evidence type="ECO:0000259" key="4">
    <source>
        <dbReference type="Pfam" id="PF13934"/>
    </source>
</evidence>
<dbReference type="OrthoDB" id="20729at2759"/>
<evidence type="ECO:0000256" key="3">
    <source>
        <dbReference type="SAM" id="MobiDB-lite"/>
    </source>
</evidence>
<dbReference type="Proteomes" id="UP000789572">
    <property type="component" value="Unassembled WGS sequence"/>
</dbReference>
<feature type="compositionally biased region" description="Polar residues" evidence="3">
    <location>
        <begin position="917"/>
        <end position="935"/>
    </location>
</feature>
<dbReference type="Pfam" id="PF13934">
    <property type="entry name" value="ELYS"/>
    <property type="match status" value="1"/>
</dbReference>
<feature type="region of interest" description="Disordered" evidence="3">
    <location>
        <begin position="834"/>
        <end position="981"/>
    </location>
</feature>
<name>A0A9N9BSX8_9GLOM</name>
<feature type="domain" description="ELYS-like" evidence="4">
    <location>
        <begin position="547"/>
        <end position="757"/>
    </location>
</feature>
<organism evidence="5 6">
    <name type="scientific">Paraglomus occultum</name>
    <dbReference type="NCBI Taxonomy" id="144539"/>
    <lineage>
        <taxon>Eukaryota</taxon>
        <taxon>Fungi</taxon>
        <taxon>Fungi incertae sedis</taxon>
        <taxon>Mucoromycota</taxon>
        <taxon>Glomeromycotina</taxon>
        <taxon>Glomeromycetes</taxon>
        <taxon>Paraglomerales</taxon>
        <taxon>Paraglomeraceae</taxon>
        <taxon>Paraglomus</taxon>
    </lineage>
</organism>
<dbReference type="PANTHER" id="PTHR21583:SF8">
    <property type="entry name" value="PROTEIN ELYS"/>
    <property type="match status" value="1"/>
</dbReference>
<feature type="compositionally biased region" description="Low complexity" evidence="3">
    <location>
        <begin position="957"/>
        <end position="966"/>
    </location>
</feature>
<dbReference type="EMBL" id="CAJVPJ010001155">
    <property type="protein sequence ID" value="CAG8578593.1"/>
    <property type="molecule type" value="Genomic_DNA"/>
</dbReference>
<evidence type="ECO:0000313" key="6">
    <source>
        <dbReference type="Proteomes" id="UP000789572"/>
    </source>
</evidence>
<accession>A0A9N9BSX8</accession>
<dbReference type="AlphaFoldDB" id="A0A9N9BSX8"/>
<keyword evidence="6" id="KW-1185">Reference proteome</keyword>
<evidence type="ECO:0000256" key="1">
    <source>
        <dbReference type="ARBA" id="ARBA00004123"/>
    </source>
</evidence>
<comment type="caution">
    <text evidence="5">The sequence shown here is derived from an EMBL/GenBank/DDBJ whole genome shotgun (WGS) entry which is preliminary data.</text>
</comment>